<dbReference type="Pfam" id="PF07484">
    <property type="entry name" value="Collar"/>
    <property type="match status" value="1"/>
</dbReference>
<organism evidence="2">
    <name type="scientific">mine drainage metagenome</name>
    <dbReference type="NCBI Taxonomy" id="410659"/>
    <lineage>
        <taxon>unclassified sequences</taxon>
        <taxon>metagenomes</taxon>
        <taxon>ecological metagenomes</taxon>
    </lineage>
</organism>
<dbReference type="AlphaFoldDB" id="A0A1J5PBH2"/>
<dbReference type="SUPFAM" id="SSF88874">
    <property type="entry name" value="Receptor-binding domain of short tail fibre protein gp12"/>
    <property type="match status" value="1"/>
</dbReference>
<evidence type="ECO:0000313" key="2">
    <source>
        <dbReference type="EMBL" id="OIQ68072.1"/>
    </source>
</evidence>
<feature type="domain" description="Phage tail collar" evidence="1">
    <location>
        <begin position="139"/>
        <end position="198"/>
    </location>
</feature>
<sequence>MPLETATFISQLVPSNPAHTDGLNNADAHMRLVKASLQATFPNFTAVALSSTQAQLDAAATAVANGVPLLADAGAFFKTNGAGGPTGIKPDAAAQTLDLVANGVVVGQAAYNGGSPQLSISGNISASGAIIGAGTVPIGGMIMWLTDTLPTGSGVWAWANGGTLSRTTYAAYYALVGTTYGAGDGSTTFNVPNMQEVVPVGKSTMGGAASPGLLTSIAPSVKTALGSLFGADTRTIATANLPPYTPSGSVAVSSTGTANTYYAPINTSLNNFPVLTANPGTAYTLPLSISSSGTFYGNAQGGSSSPLGTTQPSRAVNFIIRIG</sequence>
<comment type="caution">
    <text evidence="2">The sequence shown here is derived from an EMBL/GenBank/DDBJ whole genome shotgun (WGS) entry which is preliminary data.</text>
</comment>
<dbReference type="InterPro" id="IPR011083">
    <property type="entry name" value="Phage_tail_collar_dom"/>
</dbReference>
<reference evidence="2" key="1">
    <citation type="submission" date="2016-10" db="EMBL/GenBank/DDBJ databases">
        <title>Sequence of Gallionella enrichment culture.</title>
        <authorList>
            <person name="Poehlein A."/>
            <person name="Muehling M."/>
            <person name="Daniel R."/>
        </authorList>
    </citation>
    <scope>NUCLEOTIDE SEQUENCE</scope>
</reference>
<dbReference type="InterPro" id="IPR037053">
    <property type="entry name" value="Phage_tail_collar_dom_sf"/>
</dbReference>
<gene>
    <name evidence="2" type="ORF">GALL_503410</name>
</gene>
<evidence type="ECO:0000259" key="1">
    <source>
        <dbReference type="Pfam" id="PF07484"/>
    </source>
</evidence>
<dbReference type="Gene3D" id="3.90.1340.10">
    <property type="entry name" value="Phage tail collar domain"/>
    <property type="match status" value="1"/>
</dbReference>
<dbReference type="EMBL" id="MLJW01005524">
    <property type="protein sequence ID" value="OIQ68072.1"/>
    <property type="molecule type" value="Genomic_DNA"/>
</dbReference>
<proteinExistence type="predicted"/>
<accession>A0A1J5PBH2</accession>
<name>A0A1J5PBH2_9ZZZZ</name>
<protein>
    <submittedName>
        <fullName evidence="2">Phage tail collar domain protein</fullName>
    </submittedName>
</protein>